<dbReference type="Pfam" id="PF12969">
    <property type="entry name" value="DUF3857"/>
    <property type="match status" value="1"/>
</dbReference>
<dbReference type="SUPFAM" id="SSF54001">
    <property type="entry name" value="Cysteine proteinases"/>
    <property type="match status" value="1"/>
</dbReference>
<dbReference type="Proteomes" id="UP000886110">
    <property type="component" value="Unassembled WGS sequence"/>
</dbReference>
<dbReference type="InterPro" id="IPR024618">
    <property type="entry name" value="DUF3857"/>
</dbReference>
<evidence type="ECO:0000259" key="1">
    <source>
        <dbReference type="Pfam" id="PF01841"/>
    </source>
</evidence>
<dbReference type="EMBL" id="DRTB01000118">
    <property type="protein sequence ID" value="HHE04748.1"/>
    <property type="molecule type" value="Genomic_DNA"/>
</dbReference>
<comment type="caution">
    <text evidence="3">The sequence shown here is derived from an EMBL/GenBank/DDBJ whole genome shotgun (WGS) entry which is preliminary data.</text>
</comment>
<dbReference type="Gene3D" id="3.10.620.30">
    <property type="match status" value="1"/>
</dbReference>
<name>A0A7C5H8X3_UNCW3</name>
<dbReference type="InterPro" id="IPR038765">
    <property type="entry name" value="Papain-like_cys_pep_sf"/>
</dbReference>
<protein>
    <submittedName>
        <fullName evidence="3">DUF3857 domain-containing protein</fullName>
    </submittedName>
</protein>
<gene>
    <name evidence="3" type="ORF">ENL19_01640</name>
</gene>
<dbReference type="Gene3D" id="2.60.40.3140">
    <property type="match status" value="1"/>
</dbReference>
<dbReference type="AlphaFoldDB" id="A0A7C5H8X3"/>
<feature type="domain" description="DUF3857" evidence="2">
    <location>
        <begin position="43"/>
        <end position="220"/>
    </location>
</feature>
<reference evidence="3" key="1">
    <citation type="journal article" date="2020" name="mSystems">
        <title>Genome- and Community-Level Interaction Insights into Carbon Utilization and Element Cycling Functions of Hydrothermarchaeota in Hydrothermal Sediment.</title>
        <authorList>
            <person name="Zhou Z."/>
            <person name="Liu Y."/>
            <person name="Xu W."/>
            <person name="Pan J."/>
            <person name="Luo Z.H."/>
            <person name="Li M."/>
        </authorList>
    </citation>
    <scope>NUCLEOTIDE SEQUENCE [LARGE SCALE GENOMIC DNA]</scope>
    <source>
        <strain evidence="3">HyVt-74</strain>
    </source>
</reference>
<proteinExistence type="predicted"/>
<sequence length="444" mass="49914">MNKFLVLLLLLSGCTQFIKKPMQGARPEKVIIRDVIYENVSLDGTSKRVESISIKINEKKKAPSSISLYYTPGYNDAKFLNARIIKTDGDTINFDISKAKDIPAPADLGGTIFWGERIKDLGISGVENGDILEYTSEIDGGTWLGPTGEKKYMTPYPGYFNYIELFQAFDTPIKYKEYIIETPKEKEISYKIFNGKLKVEREEKGNSVIYTFIGKNIPAVSREPLMGSRYNNLLKLIVTNIPSWKKISQLECELSCKNLEPGEYVKSFTDSLLIGAKSDSEKISRLFYFVSKIRYLGLIEEKREGYAPHKPEVTLKKRSGVCKDKAALLIGMLKAAGFDAYYTITMVGARIENIPSDQTNHAIVGLKWKNRIIYLDPTIGAGGRAWLPPSEWGQGVLMAMKDGDTLRTIPFGNLSENMSYIRIDDKVSNDTLVSKFYGSFTGNF</sequence>
<dbReference type="Pfam" id="PF01841">
    <property type="entry name" value="Transglut_core"/>
    <property type="match status" value="1"/>
</dbReference>
<organism evidence="3">
    <name type="scientific">candidate division WOR-3 bacterium</name>
    <dbReference type="NCBI Taxonomy" id="2052148"/>
    <lineage>
        <taxon>Bacteria</taxon>
        <taxon>Bacteria division WOR-3</taxon>
    </lineage>
</organism>
<feature type="non-terminal residue" evidence="3">
    <location>
        <position position="444"/>
    </location>
</feature>
<dbReference type="InterPro" id="IPR002931">
    <property type="entry name" value="Transglutaminase-like"/>
</dbReference>
<evidence type="ECO:0000313" key="3">
    <source>
        <dbReference type="EMBL" id="HHE04748.1"/>
    </source>
</evidence>
<feature type="domain" description="Transglutaminase-like" evidence="1">
    <location>
        <begin position="268"/>
        <end position="370"/>
    </location>
</feature>
<evidence type="ECO:0000259" key="2">
    <source>
        <dbReference type="Pfam" id="PF12969"/>
    </source>
</evidence>
<accession>A0A7C5H8X3</accession>